<organism evidence="1 2">
    <name type="scientific">Nonomuraea soli</name>
    <dbReference type="NCBI Taxonomy" id="1032476"/>
    <lineage>
        <taxon>Bacteria</taxon>
        <taxon>Bacillati</taxon>
        <taxon>Actinomycetota</taxon>
        <taxon>Actinomycetes</taxon>
        <taxon>Streptosporangiales</taxon>
        <taxon>Streptosporangiaceae</taxon>
        <taxon>Nonomuraea</taxon>
    </lineage>
</organism>
<comment type="caution">
    <text evidence="1">The sequence shown here is derived from an EMBL/GenBank/DDBJ whole genome shotgun (WGS) entry which is preliminary data.</text>
</comment>
<proteinExistence type="predicted"/>
<dbReference type="Proteomes" id="UP000530928">
    <property type="component" value="Unassembled WGS sequence"/>
</dbReference>
<evidence type="ECO:0000313" key="2">
    <source>
        <dbReference type="Proteomes" id="UP000530928"/>
    </source>
</evidence>
<evidence type="ECO:0000313" key="1">
    <source>
        <dbReference type="EMBL" id="MBA2891966.1"/>
    </source>
</evidence>
<reference evidence="1 2" key="1">
    <citation type="submission" date="2020-07" db="EMBL/GenBank/DDBJ databases">
        <title>Genomic Encyclopedia of Type Strains, Phase IV (KMG-IV): sequencing the most valuable type-strain genomes for metagenomic binning, comparative biology and taxonomic classification.</title>
        <authorList>
            <person name="Goeker M."/>
        </authorList>
    </citation>
    <scope>NUCLEOTIDE SEQUENCE [LARGE SCALE GENOMIC DNA]</scope>
    <source>
        <strain evidence="1 2">DSM 45533</strain>
    </source>
</reference>
<accession>A0A7W0CIS8</accession>
<name>A0A7W0CIS8_9ACTN</name>
<keyword evidence="2" id="KW-1185">Reference proteome</keyword>
<protein>
    <submittedName>
        <fullName evidence="1">Uncharacterized protein</fullName>
    </submittedName>
</protein>
<gene>
    <name evidence="1" type="ORF">HNR30_003307</name>
</gene>
<dbReference type="EMBL" id="JACDUR010000003">
    <property type="protein sequence ID" value="MBA2891966.1"/>
    <property type="molecule type" value="Genomic_DNA"/>
</dbReference>
<dbReference type="RefSeq" id="WP_181610710.1">
    <property type="nucleotide sequence ID" value="NZ_BAABAM010000002.1"/>
</dbReference>
<sequence>MHKVVHVRPVDDMIGHEESAFCVCGPVGKQAPADLGLIFQHHALLPCHEWEASSPAE</sequence>
<dbReference type="AlphaFoldDB" id="A0A7W0CIS8"/>